<sequence>MTTHSARTAAEWRDWLAAHSGTEREIWLVIQHKDSPVPSVGYGEAIEQALCFGWIDSHARKHDATSFRLRFTPRRPGSNWSRVNQERAARMIERGLMTERGQEQIDLAKARGAFPPRPVSPEACASRAGGSSGSSPRG</sequence>
<protein>
    <recommendedName>
        <fullName evidence="4">Bacteriocin-protection protein</fullName>
    </recommendedName>
</protein>
<dbReference type="EMBL" id="RKHY01000001">
    <property type="protein sequence ID" value="ROS41334.1"/>
    <property type="molecule type" value="Genomic_DNA"/>
</dbReference>
<evidence type="ECO:0000313" key="2">
    <source>
        <dbReference type="EMBL" id="ROS41334.1"/>
    </source>
</evidence>
<name>A0A3N2GXF5_9PSEU</name>
<reference evidence="2 3" key="1">
    <citation type="submission" date="2018-11" db="EMBL/GenBank/DDBJ databases">
        <title>Sequencing the genomes of 1000 actinobacteria strains.</title>
        <authorList>
            <person name="Klenk H.-P."/>
        </authorList>
    </citation>
    <scope>NUCLEOTIDE SEQUENCE [LARGE SCALE GENOMIC DNA]</scope>
    <source>
        <strain evidence="2 3">DSM 44348</strain>
    </source>
</reference>
<dbReference type="Proteomes" id="UP000274843">
    <property type="component" value="Unassembled WGS sequence"/>
</dbReference>
<evidence type="ECO:0000256" key="1">
    <source>
        <dbReference type="SAM" id="MobiDB-lite"/>
    </source>
</evidence>
<dbReference type="RefSeq" id="WP_123684494.1">
    <property type="nucleotide sequence ID" value="NZ_CBDRBM010000042.1"/>
</dbReference>
<evidence type="ECO:0008006" key="4">
    <source>
        <dbReference type="Google" id="ProtNLM"/>
    </source>
</evidence>
<organism evidence="2 3">
    <name type="scientific">Amycolatopsis thermoflava</name>
    <dbReference type="NCBI Taxonomy" id="84480"/>
    <lineage>
        <taxon>Bacteria</taxon>
        <taxon>Bacillati</taxon>
        <taxon>Actinomycetota</taxon>
        <taxon>Actinomycetes</taxon>
        <taxon>Pseudonocardiales</taxon>
        <taxon>Pseudonocardiaceae</taxon>
        <taxon>Amycolatopsis</taxon>
        <taxon>Amycolatopsis methanolica group</taxon>
    </lineage>
</organism>
<proteinExistence type="predicted"/>
<feature type="region of interest" description="Disordered" evidence="1">
    <location>
        <begin position="110"/>
        <end position="138"/>
    </location>
</feature>
<accession>A0A3N2GXF5</accession>
<comment type="caution">
    <text evidence="2">The sequence shown here is derived from an EMBL/GenBank/DDBJ whole genome shotgun (WGS) entry which is preliminary data.</text>
</comment>
<gene>
    <name evidence="2" type="ORF">EDD35_3689</name>
</gene>
<feature type="compositionally biased region" description="Low complexity" evidence="1">
    <location>
        <begin position="125"/>
        <end position="138"/>
    </location>
</feature>
<keyword evidence="3" id="KW-1185">Reference proteome</keyword>
<evidence type="ECO:0000313" key="3">
    <source>
        <dbReference type="Proteomes" id="UP000274843"/>
    </source>
</evidence>
<dbReference type="GeneID" id="301845045"/>
<dbReference type="AlphaFoldDB" id="A0A3N2GXF5"/>